<dbReference type="OrthoDB" id="7537227at2759"/>
<protein>
    <submittedName>
        <fullName evidence="2">Uncharacterized protein</fullName>
    </submittedName>
</protein>
<organism evidence="2 3">
    <name type="scientific">Coptis chinensis</name>
    <dbReference type="NCBI Taxonomy" id="261450"/>
    <lineage>
        <taxon>Eukaryota</taxon>
        <taxon>Viridiplantae</taxon>
        <taxon>Streptophyta</taxon>
        <taxon>Embryophyta</taxon>
        <taxon>Tracheophyta</taxon>
        <taxon>Spermatophyta</taxon>
        <taxon>Magnoliopsida</taxon>
        <taxon>Ranunculales</taxon>
        <taxon>Ranunculaceae</taxon>
        <taxon>Coptidoideae</taxon>
        <taxon>Coptis</taxon>
    </lineage>
</organism>
<dbReference type="InterPro" id="IPR000225">
    <property type="entry name" value="Armadillo"/>
</dbReference>
<comment type="caution">
    <text evidence="2">The sequence shown here is derived from an EMBL/GenBank/DDBJ whole genome shotgun (WGS) entry which is preliminary data.</text>
</comment>
<dbReference type="PANTHER" id="PTHR46043">
    <property type="entry name" value="ARM REPEAT SUPERFAMILY PROTEIN"/>
    <property type="match status" value="1"/>
</dbReference>
<evidence type="ECO:0000313" key="3">
    <source>
        <dbReference type="Proteomes" id="UP000631114"/>
    </source>
</evidence>
<gene>
    <name evidence="2" type="ORF">IFM89_008769</name>
</gene>
<proteinExistence type="predicted"/>
<dbReference type="InterPro" id="IPR011989">
    <property type="entry name" value="ARM-like"/>
</dbReference>
<feature type="repeat" description="ARM" evidence="1">
    <location>
        <begin position="47"/>
        <end position="77"/>
    </location>
</feature>
<dbReference type="PROSITE" id="PS50176">
    <property type="entry name" value="ARM_REPEAT"/>
    <property type="match status" value="1"/>
</dbReference>
<dbReference type="EMBL" id="JADFTS010000009">
    <property type="protein sequence ID" value="KAF9588339.1"/>
    <property type="molecule type" value="Genomic_DNA"/>
</dbReference>
<dbReference type="Gene3D" id="1.25.10.10">
    <property type="entry name" value="Leucine-rich Repeat Variant"/>
    <property type="match status" value="1"/>
</dbReference>
<dbReference type="SUPFAM" id="SSF48371">
    <property type="entry name" value="ARM repeat"/>
    <property type="match status" value="1"/>
</dbReference>
<dbReference type="Proteomes" id="UP000631114">
    <property type="component" value="Unassembled WGS sequence"/>
</dbReference>
<dbReference type="SMART" id="SM00185">
    <property type="entry name" value="ARM"/>
    <property type="match status" value="2"/>
</dbReference>
<reference evidence="2 3" key="1">
    <citation type="submission" date="2020-10" db="EMBL/GenBank/DDBJ databases">
        <title>The Coptis chinensis genome and diversification of protoberbering-type alkaloids.</title>
        <authorList>
            <person name="Wang B."/>
            <person name="Shu S."/>
            <person name="Song C."/>
            <person name="Liu Y."/>
        </authorList>
    </citation>
    <scope>NUCLEOTIDE SEQUENCE [LARGE SCALE GENOMIC DNA]</scope>
    <source>
        <strain evidence="2">HL-2020</strain>
        <tissue evidence="2">Leaf</tissue>
    </source>
</reference>
<evidence type="ECO:0000313" key="2">
    <source>
        <dbReference type="EMBL" id="KAF9588339.1"/>
    </source>
</evidence>
<evidence type="ECO:0000256" key="1">
    <source>
        <dbReference type="PROSITE-ProRule" id="PRU00259"/>
    </source>
</evidence>
<sequence length="259" mass="28993">MVEKGAVSAYIKLLRSTDELVQINAIAFLQVMAFSDEPLLQTIIKEGAIQPLVRILNTKSTFSTKARKSALGAIESLCFSSKNSVNILMSHRFLDRLLFLLRGNEVSLKESAVKSVLLLRGTSEEAMKAMGDAGFMSELLTLLDANCFRIREMTAEALSGMLKVPRNKRRFMEEDSNTSRILQLLDPKENKLGDSRFLLSILLTLTNSNSGRKKIAISSHLENLERLAEAEVMEAKKIIKKLSTNRFRSILNGIWNTQV</sequence>
<dbReference type="InterPro" id="IPR016024">
    <property type="entry name" value="ARM-type_fold"/>
</dbReference>
<dbReference type="AlphaFoldDB" id="A0A835LE10"/>
<dbReference type="PANTHER" id="PTHR46043:SF5">
    <property type="entry name" value="ARM REPEAT SUPERFAMILY PROTEIN"/>
    <property type="match status" value="1"/>
</dbReference>
<accession>A0A835LE10</accession>
<name>A0A835LE10_9MAGN</name>
<keyword evidence="3" id="KW-1185">Reference proteome</keyword>